<sequence length="347" mass="38958">MPTVPLSQVKLGDRFASDVITPLGGTLFRKGRVVTSREYEILQAFLVQQVDIEPREGAEEVAATEEAVLARFNAEYDRLISLVRRIFVSNMSGIGLPIMDIRKQLENVLAHIGEYNALTFMPRIADKQDYLYHKSVLTALTSHLLAQWCAFPKKDWLPLALAGLFHDIGMLRIDPAILYKPSALTAAEKEEVQNHTKHGYNLLKNVAALNEGVKLTALQHHEKMDGSGYPLGLKGDKIHPYARLVAVADVFHSITLERSYSRPISPYLALEQLQNESFGKLDPVYVWTLIEKLTSFHNGMVVRLSDNRLGEIVFTDRNNPTRPLVSVGGKIINLVTERSIHIKSVIR</sequence>
<proteinExistence type="predicted"/>
<accession>A0ABM8V6L8</accession>
<evidence type="ECO:0000313" key="3">
    <source>
        <dbReference type="Proteomes" id="UP000681526"/>
    </source>
</evidence>
<dbReference type="EMBL" id="CAJRAY010000072">
    <property type="protein sequence ID" value="CAG5090314.1"/>
    <property type="molecule type" value="Genomic_DNA"/>
</dbReference>
<protein>
    <recommendedName>
        <fullName evidence="1">HD-GYP domain-containing protein</fullName>
    </recommendedName>
</protein>
<organism evidence="2 3">
    <name type="scientific">Thermobacillus xylanilyticus</name>
    <dbReference type="NCBI Taxonomy" id="76633"/>
    <lineage>
        <taxon>Bacteria</taxon>
        <taxon>Bacillati</taxon>
        <taxon>Bacillota</taxon>
        <taxon>Bacilli</taxon>
        <taxon>Bacillales</taxon>
        <taxon>Paenibacillaceae</taxon>
        <taxon>Thermobacillus</taxon>
    </lineage>
</organism>
<feature type="domain" description="HD-GYP" evidence="1">
    <location>
        <begin position="109"/>
        <end position="305"/>
    </location>
</feature>
<dbReference type="InterPro" id="IPR037522">
    <property type="entry name" value="HD_GYP_dom"/>
</dbReference>
<dbReference type="PROSITE" id="PS51832">
    <property type="entry name" value="HD_GYP"/>
    <property type="match status" value="1"/>
</dbReference>
<dbReference type="Gene3D" id="1.10.3210.10">
    <property type="entry name" value="Hypothetical protein af1432"/>
    <property type="match status" value="1"/>
</dbReference>
<reference evidence="2 3" key="1">
    <citation type="submission" date="2021-04" db="EMBL/GenBank/DDBJ databases">
        <authorList>
            <person name="Rakotoarivonina H."/>
        </authorList>
    </citation>
    <scope>NUCLEOTIDE SEQUENCE [LARGE SCALE GENOMIC DNA]</scope>
    <source>
        <strain evidence="2 3">XE</strain>
    </source>
</reference>
<dbReference type="SMART" id="SM00471">
    <property type="entry name" value="HDc"/>
    <property type="match status" value="1"/>
</dbReference>
<name>A0ABM8V6L8_THEXY</name>
<dbReference type="CDD" id="cd00077">
    <property type="entry name" value="HDc"/>
    <property type="match status" value="1"/>
</dbReference>
<evidence type="ECO:0000313" key="2">
    <source>
        <dbReference type="EMBL" id="CAG5090314.1"/>
    </source>
</evidence>
<dbReference type="PANTHER" id="PTHR43155:SF2">
    <property type="entry name" value="CYCLIC DI-GMP PHOSPHODIESTERASE PA4108"/>
    <property type="match status" value="1"/>
</dbReference>
<comment type="caution">
    <text evidence="2">The sequence shown here is derived from an EMBL/GenBank/DDBJ whole genome shotgun (WGS) entry which is preliminary data.</text>
</comment>
<dbReference type="SUPFAM" id="SSF109604">
    <property type="entry name" value="HD-domain/PDEase-like"/>
    <property type="match status" value="1"/>
</dbReference>
<keyword evidence="3" id="KW-1185">Reference proteome</keyword>
<gene>
    <name evidence="2" type="primary">txxe 1965-M1-161</name>
    <name evidence="2" type="ORF">TXXE_14000</name>
</gene>
<dbReference type="PANTHER" id="PTHR43155">
    <property type="entry name" value="CYCLIC DI-GMP PHOSPHODIESTERASE PA4108-RELATED"/>
    <property type="match status" value="1"/>
</dbReference>
<evidence type="ECO:0000259" key="1">
    <source>
        <dbReference type="PROSITE" id="PS51832"/>
    </source>
</evidence>
<dbReference type="RefSeq" id="WP_213485126.1">
    <property type="nucleotide sequence ID" value="NZ_CAJRAY010000072.1"/>
</dbReference>
<dbReference type="InterPro" id="IPR003607">
    <property type="entry name" value="HD/PDEase_dom"/>
</dbReference>
<dbReference type="Pfam" id="PF13487">
    <property type="entry name" value="HD_5"/>
    <property type="match status" value="1"/>
</dbReference>
<dbReference type="Proteomes" id="UP000681526">
    <property type="component" value="Unassembled WGS sequence"/>
</dbReference>